<name>A0A0E9U1A7_ANGAN</name>
<proteinExistence type="predicted"/>
<reference evidence="1" key="1">
    <citation type="submission" date="2014-11" db="EMBL/GenBank/DDBJ databases">
        <authorList>
            <person name="Amaro Gonzalez C."/>
        </authorList>
    </citation>
    <scope>NUCLEOTIDE SEQUENCE</scope>
</reference>
<reference evidence="1" key="2">
    <citation type="journal article" date="2015" name="Fish Shellfish Immunol.">
        <title>Early steps in the European eel (Anguilla anguilla)-Vibrio vulnificus interaction in the gills: Role of the RtxA13 toxin.</title>
        <authorList>
            <person name="Callol A."/>
            <person name="Pajuelo D."/>
            <person name="Ebbesson L."/>
            <person name="Teles M."/>
            <person name="MacKenzie S."/>
            <person name="Amaro C."/>
        </authorList>
    </citation>
    <scope>NUCLEOTIDE SEQUENCE</scope>
</reference>
<dbReference type="AlphaFoldDB" id="A0A0E9U1A7"/>
<evidence type="ECO:0000313" key="1">
    <source>
        <dbReference type="EMBL" id="JAH58965.1"/>
    </source>
</evidence>
<dbReference type="EMBL" id="GBXM01049612">
    <property type="protein sequence ID" value="JAH58965.1"/>
    <property type="molecule type" value="Transcribed_RNA"/>
</dbReference>
<protein>
    <submittedName>
        <fullName evidence="1">Uncharacterized protein</fullName>
    </submittedName>
</protein>
<organism evidence="1">
    <name type="scientific">Anguilla anguilla</name>
    <name type="common">European freshwater eel</name>
    <name type="synonym">Muraena anguilla</name>
    <dbReference type="NCBI Taxonomy" id="7936"/>
    <lineage>
        <taxon>Eukaryota</taxon>
        <taxon>Metazoa</taxon>
        <taxon>Chordata</taxon>
        <taxon>Craniata</taxon>
        <taxon>Vertebrata</taxon>
        <taxon>Euteleostomi</taxon>
        <taxon>Actinopterygii</taxon>
        <taxon>Neopterygii</taxon>
        <taxon>Teleostei</taxon>
        <taxon>Anguilliformes</taxon>
        <taxon>Anguillidae</taxon>
        <taxon>Anguilla</taxon>
    </lineage>
</organism>
<sequence>MSSRHQLVKDNMGKRSY</sequence>
<accession>A0A0E9U1A7</accession>